<feature type="binding site" evidence="1">
    <location>
        <position position="86"/>
    </location>
    <ligand>
        <name>Ni(2+)</name>
        <dbReference type="ChEBI" id="CHEBI:49786"/>
    </ligand>
</feature>
<keyword evidence="1" id="KW-0479">Metal-binding</keyword>
<evidence type="ECO:0000256" key="1">
    <source>
        <dbReference type="PIRSR" id="PIRSR037847-1"/>
    </source>
</evidence>
<dbReference type="SUPFAM" id="SSF46785">
    <property type="entry name" value="Winged helix' DNA-binding domain"/>
    <property type="match status" value="1"/>
</dbReference>
<dbReference type="Gene3D" id="1.10.10.10">
    <property type="entry name" value="Winged helix-like DNA-binding domain superfamily/Winged helix DNA-binding domain"/>
    <property type="match status" value="1"/>
</dbReference>
<dbReference type="RefSeq" id="WP_166063489.1">
    <property type="nucleotide sequence ID" value="NZ_CP049889.1"/>
</dbReference>
<evidence type="ECO:0000259" key="3">
    <source>
        <dbReference type="Pfam" id="PF08279"/>
    </source>
</evidence>
<feature type="binding site" evidence="1">
    <location>
        <position position="78"/>
    </location>
    <ligand>
        <name>Ni(2+)</name>
        <dbReference type="ChEBI" id="CHEBI:49786"/>
    </ligand>
</feature>
<protein>
    <submittedName>
        <fullName evidence="4">Transcription repressor NadR</fullName>
    </submittedName>
</protein>
<dbReference type="PANTHER" id="PTHR40068:SF1">
    <property type="entry name" value="TRANSCRIPTION REPRESSOR NIAR-RELATED"/>
    <property type="match status" value="1"/>
</dbReference>
<name>A0A6G7WJP4_9LACT</name>
<evidence type="ECO:0000313" key="4">
    <source>
        <dbReference type="EMBL" id="QIK52459.1"/>
    </source>
</evidence>
<dbReference type="Pfam" id="PF08279">
    <property type="entry name" value="HTH_11"/>
    <property type="match status" value="1"/>
</dbReference>
<evidence type="ECO:0000313" key="5">
    <source>
        <dbReference type="Proteomes" id="UP000501830"/>
    </source>
</evidence>
<dbReference type="InterPro" id="IPR004173">
    <property type="entry name" value="3H_domain"/>
</dbReference>
<feature type="binding site" evidence="1">
    <location>
        <position position="147"/>
    </location>
    <ligand>
        <name>Ni(2+)</name>
        <dbReference type="ChEBI" id="CHEBI:49786"/>
    </ligand>
</feature>
<dbReference type="Gene3D" id="3.30.1340.20">
    <property type="entry name" value="3H domain"/>
    <property type="match status" value="1"/>
</dbReference>
<dbReference type="InterPro" id="IPR035922">
    <property type="entry name" value="3H_dom_sf"/>
</dbReference>
<proteinExistence type="predicted"/>
<gene>
    <name evidence="4" type="ORF">G7058_10615</name>
</gene>
<dbReference type="GeneID" id="94553738"/>
<keyword evidence="1" id="KW-0533">Nickel</keyword>
<dbReference type="PIRSF" id="PIRSF037847">
    <property type="entry name" value="NiaR"/>
    <property type="match status" value="1"/>
</dbReference>
<dbReference type="Proteomes" id="UP000501830">
    <property type="component" value="Chromosome"/>
</dbReference>
<dbReference type="InterPro" id="IPR036388">
    <property type="entry name" value="WH-like_DNA-bd_sf"/>
</dbReference>
<evidence type="ECO:0000259" key="2">
    <source>
        <dbReference type="Pfam" id="PF02829"/>
    </source>
</evidence>
<dbReference type="GO" id="GO:0046872">
    <property type="term" value="F:metal ion binding"/>
    <property type="evidence" value="ECO:0007669"/>
    <property type="project" value="UniProtKB-KW"/>
</dbReference>
<dbReference type="EMBL" id="CP049889">
    <property type="protein sequence ID" value="QIK52459.1"/>
    <property type="molecule type" value="Genomic_DNA"/>
</dbReference>
<dbReference type="PANTHER" id="PTHR40068">
    <property type="entry name" value="TRANSCRIPTION REPRESSOR NIAR-RELATED"/>
    <property type="match status" value="1"/>
</dbReference>
<dbReference type="InterPro" id="IPR036390">
    <property type="entry name" value="WH_DNA-bd_sf"/>
</dbReference>
<feature type="binding site" evidence="1">
    <location>
        <position position="145"/>
    </location>
    <ligand>
        <name>Ni(2+)</name>
        <dbReference type="ChEBI" id="CHEBI:49786"/>
    </ligand>
</feature>
<accession>A0A6G7WJP4</accession>
<dbReference type="InterPro" id="IPR013196">
    <property type="entry name" value="HTH_11"/>
</dbReference>
<feature type="domain" description="Helix-turn-helix type 11" evidence="3">
    <location>
        <begin position="6"/>
        <end position="59"/>
    </location>
</feature>
<keyword evidence="5" id="KW-1185">Reference proteome</keyword>
<dbReference type="KEGG" id="jpo:G7058_10615"/>
<dbReference type="SUPFAM" id="SSF75500">
    <property type="entry name" value="Putative transcriptional regulator TM1602, C-terminal domain"/>
    <property type="match status" value="1"/>
</dbReference>
<sequence>MGPAMRRQAILKYLTQLDAAISARKMAEKFDVSRQVIVGDIALLRAEGHDVLSTPRGYILPAKADEKSFYEGKVVCLHTPQQAEEELQIIVDNGGRVMDVSVEHPYYGLLTGKLQIATRYDIKEFLNHVKKHEAKMLSSLTDGVHTHVIHCPDQDTFTRIKNELHQHGILYI</sequence>
<dbReference type="AlphaFoldDB" id="A0A6G7WJP4"/>
<reference evidence="4 5" key="1">
    <citation type="journal article" date="2017" name="Int. J. Syst. Evol. Microbiol.">
        <title>Jeotgalibaca porci sp. nov. and Jeotgalibaca arthritidis sp. nov., isolated from pigs, and emended description of the genus Jeotgalibaca.</title>
        <authorList>
            <person name="Zamora L."/>
            <person name="Perez-Sancho M."/>
            <person name="Dominguez L."/>
            <person name="Fernandez-Garayzabal J.F."/>
            <person name="Vela A.I."/>
        </authorList>
    </citation>
    <scope>NUCLEOTIDE SEQUENCE [LARGE SCALE GENOMIC DNA]</scope>
    <source>
        <strain evidence="4 5">CCUG 69148</strain>
    </source>
</reference>
<feature type="domain" description="3H" evidence="2">
    <location>
        <begin position="74"/>
        <end position="170"/>
    </location>
</feature>
<dbReference type="Pfam" id="PF02829">
    <property type="entry name" value="3H"/>
    <property type="match status" value="1"/>
</dbReference>
<dbReference type="InterPro" id="IPR026043">
    <property type="entry name" value="NadR"/>
</dbReference>
<organism evidence="4 5">
    <name type="scientific">Jeotgalibaca porci</name>
    <dbReference type="NCBI Taxonomy" id="1868793"/>
    <lineage>
        <taxon>Bacteria</taxon>
        <taxon>Bacillati</taxon>
        <taxon>Bacillota</taxon>
        <taxon>Bacilli</taxon>
        <taxon>Lactobacillales</taxon>
        <taxon>Carnobacteriaceae</taxon>
        <taxon>Jeotgalibaca</taxon>
    </lineage>
</organism>